<dbReference type="PANTHER" id="PTHR35765:SF2">
    <property type="entry name" value="OS05G0569200 PROTEIN"/>
    <property type="match status" value="1"/>
</dbReference>
<dbReference type="Pfam" id="PF11341">
    <property type="entry name" value="DUF3143"/>
    <property type="match status" value="1"/>
</dbReference>
<dbReference type="AlphaFoldDB" id="A0A6M0RKT7"/>
<dbReference type="InterPro" id="IPR021489">
    <property type="entry name" value="DUF3143"/>
</dbReference>
<reference evidence="1 2" key="1">
    <citation type="journal article" date="2020" name="Microb. Ecol.">
        <title>Ecogenomics of the Marine Benthic Filamentous Cyanobacterium Adonisia.</title>
        <authorList>
            <person name="Walter J.M."/>
            <person name="Coutinho F.H."/>
            <person name="Leomil L."/>
            <person name="Hargreaves P.I."/>
            <person name="Campeao M.E."/>
            <person name="Vieira V.V."/>
            <person name="Silva B.S."/>
            <person name="Fistarol G.O."/>
            <person name="Salomon P.S."/>
            <person name="Sawabe T."/>
            <person name="Mino S."/>
            <person name="Hosokawa M."/>
            <person name="Miyashita H."/>
            <person name="Maruyama F."/>
            <person name="van Verk M.C."/>
            <person name="Dutilh B.E."/>
            <person name="Thompson C.C."/>
            <person name="Thompson F.L."/>
        </authorList>
    </citation>
    <scope>NUCLEOTIDE SEQUENCE [LARGE SCALE GENOMIC DNA]</scope>
    <source>
        <strain evidence="1 2">CCMR0081</strain>
    </source>
</reference>
<organism evidence="1 2">
    <name type="scientific">Adonisia turfae CCMR0081</name>
    <dbReference type="NCBI Taxonomy" id="2292702"/>
    <lineage>
        <taxon>Bacteria</taxon>
        <taxon>Bacillati</taxon>
        <taxon>Cyanobacteriota</taxon>
        <taxon>Adonisia</taxon>
        <taxon>Adonisia turfae</taxon>
    </lineage>
</organism>
<dbReference type="PANTHER" id="PTHR35765">
    <property type="entry name" value="OS05G0569200 PROTEIN"/>
    <property type="match status" value="1"/>
</dbReference>
<accession>A0A6M0RKT7</accession>
<proteinExistence type="predicted"/>
<dbReference type="RefSeq" id="WP_163663540.1">
    <property type="nucleotide sequence ID" value="NZ_QXHD01000004.1"/>
</dbReference>
<name>A0A6M0RKT7_9CYAN</name>
<evidence type="ECO:0000313" key="1">
    <source>
        <dbReference type="EMBL" id="NEZ56759.1"/>
    </source>
</evidence>
<dbReference type="Proteomes" id="UP000481033">
    <property type="component" value="Unassembled WGS sequence"/>
</dbReference>
<dbReference type="EMBL" id="QXHD01000004">
    <property type="protein sequence ID" value="NEZ56759.1"/>
    <property type="molecule type" value="Genomic_DNA"/>
</dbReference>
<comment type="caution">
    <text evidence="1">The sequence shown here is derived from an EMBL/GenBank/DDBJ whole genome shotgun (WGS) entry which is preliminary data.</text>
</comment>
<sequence length="90" mass="10258">MALPSTDTPLYNHTLPDIELWLTQQGCKQDNSELNRWEISKATWRADLILETDSLVVRYLDAGDTGEDIQRGFKYSLSRQDLEDAIFAGP</sequence>
<protein>
    <submittedName>
        <fullName evidence="1">DUF3143 domain-containing protein</fullName>
    </submittedName>
</protein>
<gene>
    <name evidence="1" type="ORF">DXZ20_13935</name>
</gene>
<evidence type="ECO:0000313" key="2">
    <source>
        <dbReference type="Proteomes" id="UP000481033"/>
    </source>
</evidence>
<keyword evidence="2" id="KW-1185">Reference proteome</keyword>